<sequence>MTEPGEDLLRKALAGAVAGLDESRRLTVVEVAADGLTTFELYRDDLGRPRCRFDPVTPWTSLAGERGWDRPGYASTHPDLGRQDPTEEAVIRAAGIHPHAALVLVCSFPDSPLAGQALAWLHAAFPEAMAFVQADVRVDALLREVVTNDPLDRPYELVVLKRSVVTGHLELSAHQLFTIGARPGAVARVTARCEAGDERGTAFAVVAWGRRPLLLSLQSARLAPGRYDFTVELERPGRVRLTGLPGLVKDDRDWADLVAAVPRRLDTRAGSQHLICAVEISGAPGDVGKRLERLHQMIATMSAGASGLLEVSLVTYGAHSYDRRVPERKVEVVDWLVSPGHALTSLAGLEERPPVSKGHPHGAQLEDMLAAVAGRIVPGEAERTVLLTVGDRGPHPARVNGTILPCPHRHDWHALLNRLEQYPGMAFGAICDRDVGETDPVWSRLGATALTWLDALDIREFRAELGLATPQDRSIPFPLIEVP</sequence>
<evidence type="ECO:0008006" key="3">
    <source>
        <dbReference type="Google" id="ProtNLM"/>
    </source>
</evidence>
<dbReference type="RefSeq" id="WP_386156132.1">
    <property type="nucleotide sequence ID" value="NZ_JBHMBS010000004.1"/>
</dbReference>
<accession>A0ABV5TAT1</accession>
<reference evidence="1 2" key="1">
    <citation type="submission" date="2024-09" db="EMBL/GenBank/DDBJ databases">
        <authorList>
            <person name="Sun Q."/>
            <person name="Mori K."/>
        </authorList>
    </citation>
    <scope>NUCLEOTIDE SEQUENCE [LARGE SCALE GENOMIC DNA]</scope>
    <source>
        <strain evidence="1 2">JCM 3028</strain>
    </source>
</reference>
<keyword evidence="2" id="KW-1185">Reference proteome</keyword>
<proteinExistence type="predicted"/>
<name>A0ABV5TAT1_9ACTN</name>
<dbReference type="EMBL" id="JBHMBS010000004">
    <property type="protein sequence ID" value="MFB9676149.1"/>
    <property type="molecule type" value="Genomic_DNA"/>
</dbReference>
<protein>
    <recommendedName>
        <fullName evidence="3">VWFA domain-containing protein</fullName>
    </recommendedName>
</protein>
<gene>
    <name evidence="1" type="ORF">ACFFRH_11685</name>
</gene>
<evidence type="ECO:0000313" key="2">
    <source>
        <dbReference type="Proteomes" id="UP001589610"/>
    </source>
</evidence>
<dbReference type="Proteomes" id="UP001589610">
    <property type="component" value="Unassembled WGS sequence"/>
</dbReference>
<organism evidence="1 2">
    <name type="scientific">Streptosporangium vulgare</name>
    <dbReference type="NCBI Taxonomy" id="46190"/>
    <lineage>
        <taxon>Bacteria</taxon>
        <taxon>Bacillati</taxon>
        <taxon>Actinomycetota</taxon>
        <taxon>Actinomycetes</taxon>
        <taxon>Streptosporangiales</taxon>
        <taxon>Streptosporangiaceae</taxon>
        <taxon>Streptosporangium</taxon>
    </lineage>
</organism>
<evidence type="ECO:0000313" key="1">
    <source>
        <dbReference type="EMBL" id="MFB9676149.1"/>
    </source>
</evidence>
<comment type="caution">
    <text evidence="1">The sequence shown here is derived from an EMBL/GenBank/DDBJ whole genome shotgun (WGS) entry which is preliminary data.</text>
</comment>